<feature type="compositionally biased region" description="Acidic residues" evidence="1">
    <location>
        <begin position="47"/>
        <end position="67"/>
    </location>
</feature>
<proteinExistence type="predicted"/>
<name>A0A8J8GCK8_9FLAO</name>
<sequence>MSRTRIVKGNVTKIVGKSYKIYSKENIENYSAKKIIQVGKEGGVLYEEPETPPETPYNDEPDFDIEL</sequence>
<evidence type="ECO:0000256" key="1">
    <source>
        <dbReference type="SAM" id="MobiDB-lite"/>
    </source>
</evidence>
<evidence type="ECO:0000313" key="3">
    <source>
        <dbReference type="Proteomes" id="UP000610746"/>
    </source>
</evidence>
<dbReference type="EMBL" id="JABSNO010000027">
    <property type="protein sequence ID" value="NRS93749.1"/>
    <property type="molecule type" value="Genomic_DNA"/>
</dbReference>
<reference evidence="2" key="1">
    <citation type="submission" date="2020-05" db="EMBL/GenBank/DDBJ databases">
        <title>Genomic Encyclopedia of Type Strains, Phase IV (KMG-V): Genome sequencing to study the core and pangenomes of soil and plant-associated prokaryotes.</title>
        <authorList>
            <person name="Whitman W."/>
        </authorList>
    </citation>
    <scope>NUCLEOTIDE SEQUENCE</scope>
    <source>
        <strain evidence="2">16F</strain>
    </source>
</reference>
<dbReference type="AlphaFoldDB" id="A0A8J8GCK8"/>
<feature type="region of interest" description="Disordered" evidence="1">
    <location>
        <begin position="45"/>
        <end position="67"/>
    </location>
</feature>
<accession>A0A8J8GCK8</accession>
<keyword evidence="3" id="KW-1185">Reference proteome</keyword>
<dbReference type="Proteomes" id="UP000610746">
    <property type="component" value="Unassembled WGS sequence"/>
</dbReference>
<gene>
    <name evidence="2" type="ORF">HNQ03_002840</name>
</gene>
<organism evidence="2 3">
    <name type="scientific">Frigoriflavimonas asaccharolytica</name>
    <dbReference type="NCBI Taxonomy" id="2735899"/>
    <lineage>
        <taxon>Bacteria</taxon>
        <taxon>Pseudomonadati</taxon>
        <taxon>Bacteroidota</taxon>
        <taxon>Flavobacteriia</taxon>
        <taxon>Flavobacteriales</taxon>
        <taxon>Weeksellaceae</taxon>
        <taxon>Frigoriflavimonas</taxon>
    </lineage>
</organism>
<evidence type="ECO:0000313" key="2">
    <source>
        <dbReference type="EMBL" id="NRS93749.1"/>
    </source>
</evidence>
<comment type="caution">
    <text evidence="2">The sequence shown here is derived from an EMBL/GenBank/DDBJ whole genome shotgun (WGS) entry which is preliminary data.</text>
</comment>
<protein>
    <submittedName>
        <fullName evidence="2">Uncharacterized protein</fullName>
    </submittedName>
</protein>
<dbReference type="RefSeq" id="WP_173780295.1">
    <property type="nucleotide sequence ID" value="NZ_JABSNO010000027.1"/>
</dbReference>